<comment type="caution">
    <text evidence="1">The sequence shown here is derived from an EMBL/GenBank/DDBJ whole genome shotgun (WGS) entry which is preliminary data.</text>
</comment>
<evidence type="ECO:0000313" key="1">
    <source>
        <dbReference type="EMBL" id="CDH06566.1"/>
    </source>
</evidence>
<sequence length="133" mass="15326">MNFLRRVSVTEQEFNIIKNNQLVGVVNTLEEGMTEKQLKKIAQFYLFKHINFECFFDDTALPATTLPGDLIRITMMDDEGLIDKSSPRITIQVDEVHHVINRMSAPNEICINFYEYSLLTPAYFFNEGADNGQ</sequence>
<evidence type="ECO:0000313" key="2">
    <source>
        <dbReference type="Proteomes" id="UP000028483"/>
    </source>
</evidence>
<dbReference type="AlphaFoldDB" id="A0A077PA06"/>
<protein>
    <submittedName>
        <fullName evidence="1">Uncharacterized protein</fullName>
    </submittedName>
</protein>
<proteinExistence type="predicted"/>
<dbReference type="Proteomes" id="UP000028483">
    <property type="component" value="Unassembled WGS sequence"/>
</dbReference>
<name>A0A077PA06_XENBV</name>
<dbReference type="RefSeq" id="WP_038257805.1">
    <property type="nucleotide sequence ID" value="NZ_CAWLUU010000205.1"/>
</dbReference>
<dbReference type="HOGENOM" id="CLU_1905961_0_0_6"/>
<accession>A0A077PA06</accession>
<gene>
    <name evidence="1" type="ORF">XBO1_2350027</name>
</gene>
<reference evidence="1" key="1">
    <citation type="submission" date="2013-07" db="EMBL/GenBank/DDBJ databases">
        <title>Sub-species coevolution in mutualistic symbiosis.</title>
        <authorList>
            <person name="Murfin K."/>
            <person name="Klassen J."/>
            <person name="Lee M."/>
            <person name="Forst S."/>
            <person name="Stock P."/>
            <person name="Goodrich-Blair H."/>
        </authorList>
    </citation>
    <scope>NUCLEOTIDE SEQUENCE [LARGE SCALE GENOMIC DNA]</scope>
    <source>
        <strain evidence="1">Oregonense</strain>
    </source>
</reference>
<dbReference type="EMBL" id="CBSX010000152">
    <property type="protein sequence ID" value="CDH06566.1"/>
    <property type="molecule type" value="Genomic_DNA"/>
</dbReference>
<organism evidence="1 2">
    <name type="scientific">Xenorhabdus bovienii str. oregonense</name>
    <dbReference type="NCBI Taxonomy" id="1398202"/>
    <lineage>
        <taxon>Bacteria</taxon>
        <taxon>Pseudomonadati</taxon>
        <taxon>Pseudomonadota</taxon>
        <taxon>Gammaproteobacteria</taxon>
        <taxon>Enterobacterales</taxon>
        <taxon>Morganellaceae</taxon>
        <taxon>Xenorhabdus</taxon>
    </lineage>
</organism>